<reference evidence="2" key="1">
    <citation type="thesis" date="2021" institute="BYU ScholarsArchive" country="Provo, UT, USA">
        <title>Applications of and Algorithms for Genome Assembly and Genomic Analyses with an Emphasis on Marine Teleosts.</title>
        <authorList>
            <person name="Pickett B.D."/>
        </authorList>
    </citation>
    <scope>NUCLEOTIDE SEQUENCE</scope>
    <source>
        <strain evidence="2">HI-2016</strain>
    </source>
</reference>
<dbReference type="OrthoDB" id="10496238at2759"/>
<feature type="compositionally biased region" description="Polar residues" evidence="1">
    <location>
        <begin position="80"/>
        <end position="92"/>
    </location>
</feature>
<evidence type="ECO:0000313" key="3">
    <source>
        <dbReference type="Proteomes" id="UP000824540"/>
    </source>
</evidence>
<dbReference type="Proteomes" id="UP000824540">
    <property type="component" value="Unassembled WGS sequence"/>
</dbReference>
<sequence>MASQPRRNRMMKVERQCHGVRMVVDSTPTQFQAQEYQQHHNISELIEFTLNHQRQEPAGRETSDVTVTVRKRDGDVTALTHETQMGGSSAPSRKTEGRQHAECYSE</sequence>
<protein>
    <submittedName>
        <fullName evidence="2">Uncharacterized protein</fullName>
    </submittedName>
</protein>
<accession>A0A8T2MMJ5</accession>
<dbReference type="AlphaFoldDB" id="A0A8T2MMJ5"/>
<dbReference type="EMBL" id="JAFBMS010001411">
    <property type="protein sequence ID" value="KAG9329185.1"/>
    <property type="molecule type" value="Genomic_DNA"/>
</dbReference>
<evidence type="ECO:0000313" key="2">
    <source>
        <dbReference type="EMBL" id="KAG9329185.1"/>
    </source>
</evidence>
<name>A0A8T2MMJ5_9TELE</name>
<proteinExistence type="predicted"/>
<feature type="region of interest" description="Disordered" evidence="1">
    <location>
        <begin position="74"/>
        <end position="106"/>
    </location>
</feature>
<keyword evidence="3" id="KW-1185">Reference proteome</keyword>
<gene>
    <name evidence="2" type="ORF">JZ751_007344</name>
</gene>
<feature type="compositionally biased region" description="Basic and acidic residues" evidence="1">
    <location>
        <begin position="93"/>
        <end position="106"/>
    </location>
</feature>
<evidence type="ECO:0000256" key="1">
    <source>
        <dbReference type="SAM" id="MobiDB-lite"/>
    </source>
</evidence>
<comment type="caution">
    <text evidence="2">The sequence shown here is derived from an EMBL/GenBank/DDBJ whole genome shotgun (WGS) entry which is preliminary data.</text>
</comment>
<organism evidence="2 3">
    <name type="scientific">Albula glossodonta</name>
    <name type="common">roundjaw bonefish</name>
    <dbReference type="NCBI Taxonomy" id="121402"/>
    <lineage>
        <taxon>Eukaryota</taxon>
        <taxon>Metazoa</taxon>
        <taxon>Chordata</taxon>
        <taxon>Craniata</taxon>
        <taxon>Vertebrata</taxon>
        <taxon>Euteleostomi</taxon>
        <taxon>Actinopterygii</taxon>
        <taxon>Neopterygii</taxon>
        <taxon>Teleostei</taxon>
        <taxon>Albuliformes</taxon>
        <taxon>Albulidae</taxon>
        <taxon>Albula</taxon>
    </lineage>
</organism>